<dbReference type="GO" id="GO:0005506">
    <property type="term" value="F:iron ion binding"/>
    <property type="evidence" value="ECO:0007669"/>
    <property type="project" value="InterPro"/>
</dbReference>
<dbReference type="Proteomes" id="UP000598360">
    <property type="component" value="Unassembled WGS sequence"/>
</dbReference>
<dbReference type="SUPFAM" id="SSF51182">
    <property type="entry name" value="RmlC-like cupins"/>
    <property type="match status" value="1"/>
</dbReference>
<accession>A0A929B8T2</accession>
<keyword evidence="3" id="KW-0560">Oxidoreductase</keyword>
<dbReference type="EMBL" id="JADEYC010000007">
    <property type="protein sequence ID" value="MBE9373663.1"/>
    <property type="molecule type" value="Genomic_DNA"/>
</dbReference>
<evidence type="ECO:0000256" key="2">
    <source>
        <dbReference type="PIRSR" id="PIRSR610300-51"/>
    </source>
</evidence>
<keyword evidence="4" id="KW-1185">Reference proteome</keyword>
<proteinExistence type="inferred from homology"/>
<evidence type="ECO:0000256" key="1">
    <source>
        <dbReference type="ARBA" id="ARBA00006622"/>
    </source>
</evidence>
<feature type="binding site" evidence="2">
    <location>
        <position position="104"/>
    </location>
    <ligand>
        <name>Fe cation</name>
        <dbReference type="ChEBI" id="CHEBI:24875"/>
        <note>catalytic</note>
    </ligand>
</feature>
<dbReference type="CDD" id="cd10548">
    <property type="entry name" value="cupin_CDO"/>
    <property type="match status" value="1"/>
</dbReference>
<keyword evidence="2" id="KW-0479">Metal-binding</keyword>
<comment type="similarity">
    <text evidence="1">Belongs to the cysteine dioxygenase family.</text>
</comment>
<dbReference type="InterPro" id="IPR010300">
    <property type="entry name" value="CDO_1"/>
</dbReference>
<reference evidence="3" key="1">
    <citation type="submission" date="2020-10" db="EMBL/GenBank/DDBJ databases">
        <title>Diversity and distribution of actinomycetes associated with coral in the coast of Hainan.</title>
        <authorList>
            <person name="Li F."/>
        </authorList>
    </citation>
    <scope>NUCLEOTIDE SEQUENCE</scope>
    <source>
        <strain evidence="3">HNM0983</strain>
    </source>
</reference>
<feature type="binding site" evidence="2">
    <location>
        <position position="102"/>
    </location>
    <ligand>
        <name>Fe cation</name>
        <dbReference type="ChEBI" id="CHEBI:24875"/>
        <note>catalytic</note>
    </ligand>
</feature>
<dbReference type="GO" id="GO:0016702">
    <property type="term" value="F:oxidoreductase activity, acting on single donors with incorporation of molecular oxygen, incorporation of two atoms of oxygen"/>
    <property type="evidence" value="ECO:0007669"/>
    <property type="project" value="InterPro"/>
</dbReference>
<dbReference type="AlphaFoldDB" id="A0A929B8T2"/>
<evidence type="ECO:0000313" key="3">
    <source>
        <dbReference type="EMBL" id="MBE9373663.1"/>
    </source>
</evidence>
<dbReference type="Pfam" id="PF05995">
    <property type="entry name" value="CDO_I"/>
    <property type="match status" value="1"/>
</dbReference>
<sequence length="193" mass="21107">MSAPAHISQYTPVDEVPELGGAEIHPGIDSPLLRDVIHPDRAQWTPRELRELTHVAITELTGPLLDVVQIRDDHRWWARLALTAGVELWLLSWSPGQGTEPHDHGGASGSFAVLFGALREDYRYSTGPVRTREHELGAAIGFGPGRAHRVHNASSVNAASVHAYSSPLLPVRHYARLTDVPPRPVAAEREVLG</sequence>
<gene>
    <name evidence="3" type="ORF">IQ251_04280</name>
</gene>
<dbReference type="InterPro" id="IPR014710">
    <property type="entry name" value="RmlC-like_jellyroll"/>
</dbReference>
<evidence type="ECO:0000313" key="4">
    <source>
        <dbReference type="Proteomes" id="UP000598360"/>
    </source>
</evidence>
<organism evidence="3 4">
    <name type="scientific">Saccharopolyspora montiporae</name>
    <dbReference type="NCBI Taxonomy" id="2781240"/>
    <lineage>
        <taxon>Bacteria</taxon>
        <taxon>Bacillati</taxon>
        <taxon>Actinomycetota</taxon>
        <taxon>Actinomycetes</taxon>
        <taxon>Pseudonocardiales</taxon>
        <taxon>Pseudonocardiaceae</taxon>
        <taxon>Saccharopolyspora</taxon>
    </lineage>
</organism>
<keyword evidence="3" id="KW-0223">Dioxygenase</keyword>
<dbReference type="Gene3D" id="2.60.120.10">
    <property type="entry name" value="Jelly Rolls"/>
    <property type="match status" value="1"/>
</dbReference>
<name>A0A929B8T2_9PSEU</name>
<protein>
    <submittedName>
        <fullName evidence="3">Cysteine dioxygenase family protein</fullName>
    </submittedName>
</protein>
<dbReference type="InterPro" id="IPR011051">
    <property type="entry name" value="RmlC_Cupin_sf"/>
</dbReference>
<keyword evidence="2" id="KW-0408">Iron</keyword>
<feature type="binding site" evidence="2">
    <location>
        <position position="148"/>
    </location>
    <ligand>
        <name>Fe cation</name>
        <dbReference type="ChEBI" id="CHEBI:24875"/>
        <note>catalytic</note>
    </ligand>
</feature>
<comment type="caution">
    <text evidence="3">The sequence shown here is derived from an EMBL/GenBank/DDBJ whole genome shotgun (WGS) entry which is preliminary data.</text>
</comment>
<dbReference type="RefSeq" id="WP_193927107.1">
    <property type="nucleotide sequence ID" value="NZ_JADEYC010000007.1"/>
</dbReference>